<dbReference type="Proteomes" id="UP001219901">
    <property type="component" value="Chromosome"/>
</dbReference>
<evidence type="ECO:0000256" key="1">
    <source>
        <dbReference type="ARBA" id="ARBA00007100"/>
    </source>
</evidence>
<dbReference type="RefSeq" id="WP_342822409.1">
    <property type="nucleotide sequence ID" value="NZ_CP046146.1"/>
</dbReference>
<proteinExistence type="inferred from homology"/>
<evidence type="ECO:0000313" key="6">
    <source>
        <dbReference type="Proteomes" id="UP001321249"/>
    </source>
</evidence>
<dbReference type="InterPro" id="IPR011990">
    <property type="entry name" value="TPR-like_helical_dom_sf"/>
</dbReference>
<reference evidence="4" key="2">
    <citation type="journal article" date="2023" name="Nat. Commun.">
        <title>Cultivation of marine bacteria of the SAR202 clade.</title>
        <authorList>
            <person name="Lim Y."/>
            <person name="Seo J.H."/>
            <person name="Giovannoni S.J."/>
            <person name="Kang I."/>
            <person name="Cho J.C."/>
        </authorList>
    </citation>
    <scope>NUCLEOTIDE SEQUENCE</scope>
    <source>
        <strain evidence="4">JH1073</strain>
    </source>
</reference>
<gene>
    <name evidence="3" type="ORF">GKO46_03835</name>
    <name evidence="4" type="ORF">GKO48_05425</name>
</gene>
<keyword evidence="5" id="KW-1185">Reference proteome</keyword>
<dbReference type="AlphaFoldDB" id="A0AAJ6CUS8"/>
<feature type="domain" description="Protein SirB1 N-terminal" evidence="2">
    <location>
        <begin position="45"/>
        <end position="199"/>
    </location>
</feature>
<dbReference type="PANTHER" id="PTHR31350:SF21">
    <property type="entry name" value="F-BOX ONLY PROTEIN 21"/>
    <property type="match status" value="1"/>
</dbReference>
<dbReference type="PANTHER" id="PTHR31350">
    <property type="entry name" value="SI:DKEY-261L7.2"/>
    <property type="match status" value="1"/>
</dbReference>
<evidence type="ECO:0000313" key="4">
    <source>
        <dbReference type="EMBL" id="WFG39080.1"/>
    </source>
</evidence>
<reference evidence="5" key="3">
    <citation type="submission" date="2023-06" db="EMBL/GenBank/DDBJ databases">
        <title>Pangenomics reveal diversification of enzyme families and niche specialization in globally abundant SAR202 bacteria.</title>
        <authorList>
            <person name="Saw J.H.W."/>
        </authorList>
    </citation>
    <scope>NUCLEOTIDE SEQUENCE [LARGE SCALE GENOMIC DNA]</scope>
    <source>
        <strain evidence="5">JH1073</strain>
    </source>
</reference>
<evidence type="ECO:0000259" key="2">
    <source>
        <dbReference type="Pfam" id="PF13369"/>
    </source>
</evidence>
<dbReference type="InterPro" id="IPR032698">
    <property type="entry name" value="SirB1_N"/>
</dbReference>
<accession>A0AAJ6CUS8</accession>
<dbReference type="Proteomes" id="UP001321249">
    <property type="component" value="Unassembled WGS sequence"/>
</dbReference>
<dbReference type="SUPFAM" id="SSF48452">
    <property type="entry name" value="TPR-like"/>
    <property type="match status" value="1"/>
</dbReference>
<evidence type="ECO:0000313" key="3">
    <source>
        <dbReference type="EMBL" id="MDG0866200.1"/>
    </source>
</evidence>
<dbReference type="Pfam" id="PF13371">
    <property type="entry name" value="TPR_9"/>
    <property type="match status" value="1"/>
</dbReference>
<reference evidence="5 6" key="1">
    <citation type="submission" date="2019-11" db="EMBL/GenBank/DDBJ databases">
        <authorList>
            <person name="Cho J.-C."/>
        </authorList>
    </citation>
    <scope>NUCLEOTIDE SEQUENCE [LARGE SCALE GENOMIC DNA]</scope>
    <source>
        <strain evidence="4 5">JH1073</strain>
        <strain evidence="3 6">JH702</strain>
    </source>
</reference>
<dbReference type="EMBL" id="WMBE01000001">
    <property type="protein sequence ID" value="MDG0866200.1"/>
    <property type="molecule type" value="Genomic_DNA"/>
</dbReference>
<comment type="similarity">
    <text evidence="1">Belongs to the UPF0162 family.</text>
</comment>
<organism evidence="4 5">
    <name type="scientific">Candidatus Lucifugimonas marina</name>
    <dbReference type="NCBI Taxonomy" id="3038979"/>
    <lineage>
        <taxon>Bacteria</taxon>
        <taxon>Bacillati</taxon>
        <taxon>Chloroflexota</taxon>
        <taxon>Dehalococcoidia</taxon>
        <taxon>SAR202 cluster</taxon>
        <taxon>Candidatus Lucifugimonadales</taxon>
        <taxon>Candidatus Lucifugimonadaceae</taxon>
        <taxon>Candidatus Lucifugimonas</taxon>
    </lineage>
</organism>
<name>A0AAJ6CUS8_9CHLR</name>
<dbReference type="EMBL" id="CP046147">
    <property type="protein sequence ID" value="WFG39080.1"/>
    <property type="molecule type" value="Genomic_DNA"/>
</dbReference>
<dbReference type="Pfam" id="PF13369">
    <property type="entry name" value="Transglut_core2"/>
    <property type="match status" value="1"/>
</dbReference>
<protein>
    <submittedName>
        <fullName evidence="4">Tetratricopeptide repeat protein</fullName>
    </submittedName>
</protein>
<sequence length="289" mass="31898">MGTSSLSPKENFARAIRRPDEEINLGAASLYAASNEFPDLDVIAYQGRIAQFGAKVKSRLNAQHTNYDFVGAMHEVLFENAGFTGDSKDYFNPNNSHLNEVIDHLKGNPVALSILYIEVARVAGVAVDGISLRKHFVVAIGTGEERIFVDPFHNGGLLSRKECITNILGKDRIKNGDFDDLERKFLNPATKRAMLRRLLSNLKVAHEKHKNYELALSASERIQLLDPSNLRNLSELAHLQTKVGNFGDAVDSLTQFLERAPAGSNTEQAESALRKLKALTARGNDDSPE</sequence>
<evidence type="ECO:0000313" key="5">
    <source>
        <dbReference type="Proteomes" id="UP001219901"/>
    </source>
</evidence>
<dbReference type="Gene3D" id="1.25.40.10">
    <property type="entry name" value="Tetratricopeptide repeat domain"/>
    <property type="match status" value="1"/>
</dbReference>